<comment type="caution">
    <text evidence="5">The sequence shown here is derived from an EMBL/GenBank/DDBJ whole genome shotgun (WGS) entry which is preliminary data.</text>
</comment>
<keyword evidence="2" id="KW-1015">Disulfide bond</keyword>
<comment type="caution">
    <text evidence="2">Lacks conserved residue(s) required for the propagation of feature annotation.</text>
</comment>
<sequence>MLIVISKILVSHEKVLKMLSTYPTESFVLVNDIYLKQQFEQVKGFTGSIDGKTYVLDNIEIDTVKVNYAMFEDFSGIISNIALRIKQFDTSIETNFYGLSQNLQGTINKVSIKSSLAIRGTSPQSYFLLGSTVSASISGLWASITLTAAGARQAMSVSFAKTFTASVTDSTFVSSFQSDTPLSSAFTALCQANNAATSSNITVRADFKNILVTTPGMSLIANSFQAALDKYHVYVNVSFRDTLGSPLRSLFLISQSLPAGVLISQLHVTAYIDAETQGLSALSFLPNVEGLVMVQSYIRFTLRSSSATNFQFQIFQGAGNQVTIRNTSFIGNVTKFTNGNYSTVSQQLDNSNIESCSFYILFSLLQKAVNKISVTGIAQQTTATNIKYSNLYFSEVQDSQVAEITLESIMRNGDGGTISFLSSYFFLQQALKSTYLQHQNTFITEGSSMIIRNCLVIVNMTMSIGSNCEYGLLAQNTTNSIFENLTLQILVEIGYSNQTWSVLGFKLHQNTYNNIVVYGNVTFSDHNYQTPITVLAYYIQDCNIDSIFMGYQVLSPTLSQLKTYKFLIYENKGGNSIQNCIYVGLYINSTIMVAFMPDGIPSGFTDSVDLKLIYSHQENRYKYSTDSQITITTENLRRPAYMKTVPQFDSNIWYYTPAVNADYPRFAYAFLQSVWQFEPYAGFDTGFTELVSGTLTKNHFQPKNGPNLCQMECQGTWTFWDTPPTCLSGFTGPLCQIDCAASPCQNSGKCTDGKCECVGGFSGLACEIAHCDGCSETCELVLGDTFQCGRACVPMTTCIQGTCTENICVCNDDISSGIGDAVQCNKEDSCIFAGCGDLGVCMNEKCECRPVVSIEIGGTCRQVTFPELGECGVIDDTYECISCLGDRLVPLCVDCIDDYKEYDSVCYPVCADCNGDCVTISGTEIHCFTCLDSFAVPECKECIPDHKEADKVCYEITNVGKGDCWLKDGATVCASCLNNYAMPTCADCIPDYLENNGICYPICPSTECRGDGCFMPTSTTFKCASCLSGFKMPECRECITGYKAVGEQCYEIIQEDQGDCWDQEGVPTCASCINNYQLPDCQQCIPDYLLVSAGCLEICKDCHGAKCVITAAAEGICESCDPGFKMPACKECEAGHTLVGSACLEVVNEDKGICWDDAGTVTCSECFKNYEVPSCQTCKAGYVEKGSECLLSCPGDVCFGENCLIEADGSYSCDSCSPRFESPGCSTCVKDCVFVVDQCLLQINIERGQCYLLDADSFCNFCINGFLMPDCRNCEAGFEEVEFHCMEICTDCYGTGCYVESGSSSCESCHPGFAMPSCQQCGETFVLYEGACHPGVLNANGSCIEKDGATLCISCDPDFVLSQDATRCIPECTKANCVYGSCLVDEVCECDPHVAGTWCDSCIPEYGVANGACYKVQETPNGTCFYKEDASTFCTGCEAGFELSADKSFCFFQCTASNCMHGDCVDGKGCVCNNGYSQHDGCLDYHCDFDSINPCEGLGECVGSVCACFDGTQSLQNTCYRCNTVVNGRCEDNGVVCEYGWKGLNCDVFDCRDSAYSCDTSLFDNTCIGPMCHCAYPHQMYDGDCLDYCELEYYAMYTVIARINIIQVPFESELVNLGSVLKKDPNGKQVKNSCILGCLGCLSVGGKFVCNPGVQFASVPIAGATLSICSGCKPNYSGDHCEDCDSLSVAKNGFCYLKCLSCNGECYFNDQANIECSSCDVAYAGTDCSTCDDGYLMVDGECLLKCETCHGDCYISAGGILCHSCTEGYSLESACQGCAAGYHSYKEQCLRECDTCDYGTCFYYQDTVVCSACHNGAELSQCKNCREGFVLHEGHCQPLIPGTECVRVAGAVVCLSCNEGEYLIAEQCYPACKLPFCRNGECYESPTPICSSCYPNFQMQPNGSCIEIRQHEGGVCTVDAAPSCECYEGYGGLLCEECSPNAVLLNDRCFMDCTLTDLTCHGTCEVSFASSGLIIRCAECDVGYQLPDCLLCSEGFKLNHAGECKLCETGWLDHSMLPAEAAVLGPGCYQKCTFCEQGDCWFQGPAVKCVSCSAGYTPSSNCRACEPGFTLVGGRCLTLQDTPQGLCGEYSTAVCTSCAQNMVPVSCQTCQAGYVVVDDQCLLPLNFLVGHCISPDGMQFSCQEEAICKEGYILLEEVFCTECGAGYILLNFTCWTRLAKSEMLYSGDCLAEASTGEVYCIECDESFKGAFCDQCEDAYIQCGTFSCCRISADMLHTGICHKEIGGAIVCNSCVTGFHMEQQLCVPSVRSKLRYLWLLWLLLLLVLIAIALALLLSKSHKVKLQRHRIKIKLIRVVRESFKIFCGVFFCQIIALCVALQDAYVDDIYLYSASLSLGSFPFAFLLFFLQPPILDKFYYHKVSDFFMFLFGAGLDFLFQITIYLLLPEAMSVSQTIFKCFSAPFSMLLFTFILKMKYKFSQMLLLFVAVALPLYYALQTAFKDVFTNPYMLAEESVLTLILAIFETMFATLCQASQILFLQNILGSYSEIQVMMRLGFAFFLIYFFHTLLNFKEIIESVSTQQESFVIAVTLVVIMNVLMPVTLMFISPLAVTFNMLTSAVWVEIIDSVSIGAREGQNFYPISSFPIAFCCIMFVVVFLSLILYYRVMNPSFEKFNQEINAKKEKKSFMGSFLSIRKQAHQEYSSMNGRKQLNANQLKTFVSKKTIQSKGLVANMSDFVCIDNATGQTILFAPQDKRPSNSRLSPLKMQDYVLPRAIPIDGNSARLNCVAKLSVVSELSDSYLVEMDE</sequence>
<dbReference type="SMART" id="SM00261">
    <property type="entry name" value="FU"/>
    <property type="match status" value="4"/>
</dbReference>
<dbReference type="InterPro" id="IPR002049">
    <property type="entry name" value="LE_dom"/>
</dbReference>
<evidence type="ECO:0000256" key="3">
    <source>
        <dbReference type="SAM" id="Phobius"/>
    </source>
</evidence>
<feature type="transmembrane region" description="Helical" evidence="3">
    <location>
        <begin position="2383"/>
        <end position="2404"/>
    </location>
</feature>
<keyword evidence="6" id="KW-1185">Reference proteome</keyword>
<dbReference type="PROSITE" id="PS00022">
    <property type="entry name" value="EGF_1"/>
    <property type="match status" value="2"/>
</dbReference>
<accession>A0A9P8S1F5</accession>
<keyword evidence="3" id="KW-1133">Transmembrane helix</keyword>
<dbReference type="InterPro" id="IPR009030">
    <property type="entry name" value="Growth_fac_rcpt_cys_sf"/>
</dbReference>
<feature type="transmembrane region" description="Helical" evidence="3">
    <location>
        <begin position="2603"/>
        <end position="2623"/>
    </location>
</feature>
<dbReference type="PANTHER" id="PTHR23275:SF100">
    <property type="entry name" value="EGF-LIKE DOMAIN-CONTAINING PROTEIN"/>
    <property type="match status" value="1"/>
</dbReference>
<feature type="transmembrane region" description="Helical" evidence="3">
    <location>
        <begin position="2437"/>
        <end position="2455"/>
    </location>
</feature>
<evidence type="ECO:0000313" key="6">
    <source>
        <dbReference type="Proteomes" id="UP000018208"/>
    </source>
</evidence>
<feature type="transmembrane region" description="Helical" evidence="3">
    <location>
        <begin position="2410"/>
        <end position="2430"/>
    </location>
</feature>
<dbReference type="SMART" id="SM00180">
    <property type="entry name" value="EGF_Lam"/>
    <property type="match status" value="6"/>
</dbReference>
<dbReference type="SMART" id="SM00181">
    <property type="entry name" value="EGF"/>
    <property type="match status" value="18"/>
</dbReference>
<dbReference type="GeneID" id="94294304"/>
<name>A0A9P8S1F5_9EUKA</name>
<proteinExistence type="predicted"/>
<gene>
    <name evidence="5" type="ORF">SS50377_20281</name>
</gene>
<evidence type="ECO:0000256" key="2">
    <source>
        <dbReference type="PROSITE-ProRule" id="PRU00076"/>
    </source>
</evidence>
<dbReference type="Gene3D" id="2.10.25.10">
    <property type="entry name" value="Laminin"/>
    <property type="match status" value="1"/>
</dbReference>
<dbReference type="InterPro" id="IPR052798">
    <property type="entry name" value="Giardia_VSA"/>
</dbReference>
<evidence type="ECO:0000256" key="1">
    <source>
        <dbReference type="ARBA" id="ARBA00022536"/>
    </source>
</evidence>
<feature type="domain" description="EGF-like" evidence="4">
    <location>
        <begin position="1901"/>
        <end position="1936"/>
    </location>
</feature>
<dbReference type="PANTHER" id="PTHR23275">
    <property type="entry name" value="CABRIOLET.-RELATED"/>
    <property type="match status" value="1"/>
</dbReference>
<evidence type="ECO:0000313" key="5">
    <source>
        <dbReference type="EMBL" id="KAH0576935.1"/>
    </source>
</evidence>
<dbReference type="SUPFAM" id="SSF57184">
    <property type="entry name" value="Growth factor receptor domain"/>
    <property type="match status" value="3"/>
</dbReference>
<dbReference type="OrthoDB" id="430044at2759"/>
<dbReference type="EMBL" id="AUWU02000001">
    <property type="protein sequence ID" value="KAH0576935.1"/>
    <property type="molecule type" value="Genomic_DNA"/>
</dbReference>
<reference evidence="5 6" key="1">
    <citation type="journal article" date="2014" name="PLoS Genet.">
        <title>The Genome of Spironucleus salmonicida Highlights a Fish Pathogen Adapted to Fluctuating Environments.</title>
        <authorList>
            <person name="Xu F."/>
            <person name="Jerlstrom-Hultqvist J."/>
            <person name="Einarsson E."/>
            <person name="Astvaldsson A."/>
            <person name="Svard S.G."/>
            <person name="Andersson J.O."/>
        </authorList>
    </citation>
    <scope>NUCLEOTIDE SEQUENCE [LARGE SCALE GENOMIC DNA]</scope>
    <source>
        <strain evidence="5 6">ATCC 50377</strain>
    </source>
</reference>
<keyword evidence="3" id="KW-0472">Membrane</keyword>
<feature type="transmembrane region" description="Helical" evidence="3">
    <location>
        <begin position="2543"/>
        <end position="2565"/>
    </location>
</feature>
<dbReference type="PROSITE" id="PS01186">
    <property type="entry name" value="EGF_2"/>
    <property type="match status" value="1"/>
</dbReference>
<dbReference type="InterPro" id="IPR006212">
    <property type="entry name" value="Furin_repeat"/>
</dbReference>
<feature type="transmembrane region" description="Helical" evidence="3">
    <location>
        <begin position="2346"/>
        <end position="2367"/>
    </location>
</feature>
<dbReference type="Proteomes" id="UP000018208">
    <property type="component" value="Unassembled WGS sequence"/>
</dbReference>
<organism evidence="5 6">
    <name type="scientific">Spironucleus salmonicida</name>
    <dbReference type="NCBI Taxonomy" id="348837"/>
    <lineage>
        <taxon>Eukaryota</taxon>
        <taxon>Metamonada</taxon>
        <taxon>Diplomonadida</taxon>
        <taxon>Hexamitidae</taxon>
        <taxon>Hexamitinae</taxon>
        <taxon>Spironucleus</taxon>
    </lineage>
</organism>
<protein>
    <submittedName>
        <fullName evidence="5">Transmembrane domain-containing protein</fullName>
    </submittedName>
</protein>
<dbReference type="PROSITE" id="PS50026">
    <property type="entry name" value="EGF_3"/>
    <property type="match status" value="1"/>
</dbReference>
<feature type="transmembrane region" description="Helical" evidence="3">
    <location>
        <begin position="2315"/>
        <end position="2334"/>
    </location>
</feature>
<keyword evidence="3 5" id="KW-0812">Transmembrane</keyword>
<feature type="transmembrane region" description="Helical" evidence="3">
    <location>
        <begin position="2510"/>
        <end position="2528"/>
    </location>
</feature>
<dbReference type="RefSeq" id="XP_067767708.1">
    <property type="nucleotide sequence ID" value="XM_067904226.1"/>
</dbReference>
<keyword evidence="1 2" id="KW-0245">EGF-like domain</keyword>
<evidence type="ECO:0000259" key="4">
    <source>
        <dbReference type="PROSITE" id="PS50026"/>
    </source>
</evidence>
<dbReference type="KEGG" id="ssao:94294304"/>
<feature type="disulfide bond" evidence="2">
    <location>
        <begin position="1926"/>
        <end position="1935"/>
    </location>
</feature>
<dbReference type="InterPro" id="IPR000742">
    <property type="entry name" value="EGF"/>
</dbReference>
<feature type="transmembrane region" description="Helical" evidence="3">
    <location>
        <begin position="2274"/>
        <end position="2295"/>
    </location>
</feature>